<keyword evidence="1" id="KW-0344">Guanine-nucleotide releasing factor</keyword>
<evidence type="ECO:0000313" key="7">
    <source>
        <dbReference type="EMBL" id="ETR71089.1"/>
    </source>
</evidence>
<dbReference type="Pfam" id="PF00415">
    <property type="entry name" value="RCC1"/>
    <property type="match status" value="2"/>
</dbReference>
<dbReference type="InterPro" id="IPR000408">
    <property type="entry name" value="Reg_chr_condens"/>
</dbReference>
<feature type="non-terminal residue" evidence="7">
    <location>
        <position position="1675"/>
    </location>
</feature>
<dbReference type="PANTHER" id="PTHR45982">
    <property type="entry name" value="REGULATOR OF CHROMOSOME CONDENSATION"/>
    <property type="match status" value="1"/>
</dbReference>
<dbReference type="NCBIfam" id="NF012211">
    <property type="entry name" value="tand_rpt_95"/>
    <property type="match status" value="1"/>
</dbReference>
<keyword evidence="2" id="KW-0732">Signal</keyword>
<gene>
    <name evidence="7" type="ORF">OMM_08341</name>
</gene>
<dbReference type="PANTHER" id="PTHR45982:SF1">
    <property type="entry name" value="REGULATOR OF CHROMOSOME CONDENSATION"/>
    <property type="match status" value="1"/>
</dbReference>
<dbReference type="InterPro" id="IPR038081">
    <property type="entry name" value="CalX-like_sf"/>
</dbReference>
<dbReference type="Proteomes" id="UP000189670">
    <property type="component" value="Unassembled WGS sequence"/>
</dbReference>
<dbReference type="PRINTS" id="PR00633">
    <property type="entry name" value="RCCNDNSATION"/>
</dbReference>
<dbReference type="Pfam" id="PF03160">
    <property type="entry name" value="Calx-beta"/>
    <property type="match status" value="1"/>
</dbReference>
<reference evidence="8" key="1">
    <citation type="submission" date="2012-11" db="EMBL/GenBank/DDBJ databases">
        <authorList>
            <person name="Lucero-Rivera Y.E."/>
            <person name="Tovar-Ramirez D."/>
        </authorList>
    </citation>
    <scope>NUCLEOTIDE SEQUENCE [LARGE SCALE GENOMIC DNA]</scope>
    <source>
        <strain evidence="8">Araruama</strain>
    </source>
</reference>
<evidence type="ECO:0000256" key="1">
    <source>
        <dbReference type="ARBA" id="ARBA00022658"/>
    </source>
</evidence>
<dbReference type="GO" id="GO:0005085">
    <property type="term" value="F:guanyl-nucleotide exchange factor activity"/>
    <property type="evidence" value="ECO:0007669"/>
    <property type="project" value="TreeGrafter"/>
</dbReference>
<dbReference type="InterPro" id="IPR003644">
    <property type="entry name" value="Calx_beta"/>
</dbReference>
<evidence type="ECO:0000259" key="5">
    <source>
        <dbReference type="Pfam" id="PF03160"/>
    </source>
</evidence>
<dbReference type="SUPFAM" id="SSF141072">
    <property type="entry name" value="CalX-like"/>
    <property type="match status" value="1"/>
</dbReference>
<name>A0A1V1P849_9BACT</name>
<keyword evidence="3" id="KW-0677">Repeat</keyword>
<dbReference type="InterPro" id="IPR051553">
    <property type="entry name" value="Ran_GTPase-activating"/>
</dbReference>
<dbReference type="Gene3D" id="2.60.40.3440">
    <property type="match status" value="2"/>
</dbReference>
<evidence type="ECO:0000256" key="3">
    <source>
        <dbReference type="ARBA" id="ARBA00022737"/>
    </source>
</evidence>
<dbReference type="SUPFAM" id="SSF50985">
    <property type="entry name" value="RCC1/BLIP-II"/>
    <property type="match status" value="2"/>
</dbReference>
<dbReference type="Pfam" id="PF17963">
    <property type="entry name" value="Big_9"/>
    <property type="match status" value="2"/>
</dbReference>
<accession>A0A1V1P849</accession>
<dbReference type="Pfam" id="PF25390">
    <property type="entry name" value="WD40_RLD"/>
    <property type="match status" value="1"/>
</dbReference>
<keyword evidence="4" id="KW-0106">Calcium</keyword>
<evidence type="ECO:0000313" key="8">
    <source>
        <dbReference type="Proteomes" id="UP000189670"/>
    </source>
</evidence>
<sequence>MHVHGLPVVKIISAGDSYSLAIKDDGSVWAWGQNYDGKLGNGTTFSKNNPVQVSGLKNITMISSRESHNLVIKDNCSVWAWGDNHYGQLGIGSTTNRFSPVQINELAQINMITSGHFHNFARKNDGSIWAWGMNCYGQLGDETNIDRKNPVQVSELSDVNLITAGRMHSIASKVDGSVWAWGNNSYCQIGNGTNIRRNYPIPMKIPELSEIIAVSTGGNHSLAIKDNGSVWAWGANYYGQLGDGTNIDQSTPEQVNGLSQIVMIVAGDYHSLAIKSDGSVWAWGRNNCGQLGDGTTTNKNIPVQIFGLSQVTMIAAAESHSLAIKNDGSVWGWGANSHCQLGDGTRINKSSPVQVTELSKVIMISAGTYHSLALKDDGSVWAWGENYEGQLGYAYPTYIPEPLYSEIQCISANFTTSQNRTIMIPVMNVAKKTTTLTYTTIDGTAISNVDYLHTTGSMTFQANESQKNIPITILNNPKNHTEKTFELLIDAPDDIFLNDASRAVITISSGNSVNTPYLQTFTQKKPAYGWTYYSSKPVGRIQQTAGTLRMDTIQDYVATLDEATLHIDLFSAENVTLNFFQKALASDICTSLPTTFKDHIDGDGVSISNDGYTWFRIIDCDVLMTDSQGKNYTIDLDAEIEQIQNTHDPNFIMTSDTQIKFQQYGNRVYPSGGREWDNIIVTASFMATITSTVHYFGSQTGTLHVTLVDQISELPVVVPETYIWNKDTKNQDFIANILTGNYTITAFIDTNNNGEINIWEAQGSYSITVAIDDNTNVYHTTLHDPKDLYTPQFVEHTGSYKTWFDNYPTIGQPDEDFDQDGYNNFQEYMNGTDPETTNIAYVYNHYDPAFDQDNSDISNQYQVISTNPLVPKARPGEAFLMDINYTTSDNNPETTGLGLAIHFNSHFMEFAGFSNVLTETLAIHISDLTINVRDENNEGIPNDGFEDTDKVITIGWEADADEKNFPGPDVELPVCLCTLQFNVKSEAQGITFTDRSVIRFSATSKDTRYQFYAPSTTVVLEPFNFDIDGDRNINALTDGLLIMRYLFGMIDNSPTTQADPIDPQALRSASSQIWSYLNDGRIFLDIDGDSTEDALTDGLLILRYMFGIEKGEALIVNAISKYAPRITDDAVVPFIKQYLPQKASPLLSSTVHNNMQNYQKIILSPSTTKPPMDTTFDLSVMYDVSNDNVSLPGIGIRIHYDSTKFEYMGVANMVDFAISQPYEAPEDLNYTDSDPNTDRMIIIAWANLNGNSWPGLSLPCKLVDILFKVKKIPECSTTIHAGFTSLAAFHDGKTQNTTIHIAQAKPTIEKIGHWYSWEDTPGEIAFSVSDPDTNFSDLNISVASFCPDLIASMDFQLTSQNEQTILFSPAANQYGSCAIAITVCDQIYTVSESFMLTILSVDDPPQISHIPDQVIYGEPLYAEVEFSVNDIDNSPDDFMFFLSSSNSAILPNDHIRLSGNGSNKTLKITPTTNEMGSITINVAVLSGGSDSCSFLLSFNQAPVAKGSAYSLDEDRYFNLPLEAEDLENDPLSYTIVNEPVNGDVKINGDIAIYTPTSHYHGMDRFTFKASDGFSDSKPATIILTVYNVYDPPQAYTQTVATSENMPINISLTGYSPDNLPLTFEVTNQPSHGTLSQSTPYLTYTPNHHFYGTDAFQFIVNDGLSDSAYANIPITV</sequence>
<evidence type="ECO:0000256" key="4">
    <source>
        <dbReference type="ARBA" id="ARBA00022837"/>
    </source>
</evidence>
<dbReference type="InterPro" id="IPR009091">
    <property type="entry name" value="RCC1/BLIP-II"/>
</dbReference>
<evidence type="ECO:0000259" key="6">
    <source>
        <dbReference type="Pfam" id="PF25390"/>
    </source>
</evidence>
<proteinExistence type="predicted"/>
<organism evidence="7 8">
    <name type="scientific">Candidatus Magnetoglobus multicellularis str. Araruama</name>
    <dbReference type="NCBI Taxonomy" id="890399"/>
    <lineage>
        <taxon>Bacteria</taxon>
        <taxon>Pseudomonadati</taxon>
        <taxon>Thermodesulfobacteriota</taxon>
        <taxon>Desulfobacteria</taxon>
        <taxon>Desulfobacterales</taxon>
        <taxon>Desulfobacteraceae</taxon>
        <taxon>Candidatus Magnetoglobus</taxon>
    </lineage>
</organism>
<dbReference type="GO" id="GO:0016020">
    <property type="term" value="C:membrane"/>
    <property type="evidence" value="ECO:0007669"/>
    <property type="project" value="InterPro"/>
</dbReference>
<evidence type="ECO:0000256" key="2">
    <source>
        <dbReference type="ARBA" id="ARBA00022729"/>
    </source>
</evidence>
<dbReference type="InterPro" id="IPR058923">
    <property type="entry name" value="RCC1-like_dom"/>
</dbReference>
<feature type="domain" description="RCC1-like" evidence="6">
    <location>
        <begin position="8"/>
        <end position="262"/>
    </location>
</feature>
<feature type="domain" description="Calx-beta" evidence="5">
    <location>
        <begin position="421"/>
        <end position="494"/>
    </location>
</feature>
<dbReference type="Gene3D" id="2.130.10.30">
    <property type="entry name" value="Regulator of chromosome condensation 1/beta-lactamase-inhibitor protein II"/>
    <property type="match status" value="2"/>
</dbReference>
<dbReference type="PROSITE" id="PS50012">
    <property type="entry name" value="RCC1_3"/>
    <property type="match status" value="7"/>
</dbReference>
<protein>
    <submittedName>
        <fullName evidence="7">Uncharacterized protein</fullName>
    </submittedName>
</protein>
<dbReference type="GO" id="GO:0005737">
    <property type="term" value="C:cytoplasm"/>
    <property type="evidence" value="ECO:0007669"/>
    <property type="project" value="TreeGrafter"/>
</dbReference>
<dbReference type="EMBL" id="ATBP01000323">
    <property type="protein sequence ID" value="ETR71089.1"/>
    <property type="molecule type" value="Genomic_DNA"/>
</dbReference>
<dbReference type="GO" id="GO:0007154">
    <property type="term" value="P:cell communication"/>
    <property type="evidence" value="ECO:0007669"/>
    <property type="project" value="InterPro"/>
</dbReference>
<dbReference type="PROSITE" id="PS00626">
    <property type="entry name" value="RCC1_2"/>
    <property type="match status" value="2"/>
</dbReference>
<comment type="caution">
    <text evidence="7">The sequence shown here is derived from an EMBL/GenBank/DDBJ whole genome shotgun (WGS) entry which is preliminary data.</text>
</comment>
<dbReference type="Gene3D" id="2.60.40.2030">
    <property type="match status" value="1"/>
</dbReference>